<dbReference type="PIRSF" id="PIRSF025414">
    <property type="entry name" value="Alpha-L-arabinofuranosidase"/>
    <property type="match status" value="1"/>
</dbReference>
<sequence length="347" mass="38963">MRISITVFFTILSFLSVSVGAQTSTFTNPLLPSGADPWVIQKDGWYYYTNSTGTNITLWKTRHITDLGSAQKKVVWTPPAGTNYSRELWAPELHFINKKWYVYFAADDGINDHHRIYVLENSSADPLQGAWIFKGKVADPTDKWAIDASVFTSKGQLYMIWSGWEGDTNGEQDIFIAKLKNPWTVDGERVKLSYPTFDWEKNGDLHDASNPPHVNVNEGPELLKHGDKLFLIYSASGCWTDFYALGMLTVSANSNLLKPASWTKSRRPVFKQSPQNGVYAPGHNSFFKSPDGKEDWILYHANSQPGQGCGKDRSPRAQKFTWNKDGSPNFGIPVKQNMSIPLPSGTN</sequence>
<evidence type="ECO:0000313" key="9">
    <source>
        <dbReference type="EMBL" id="QEC64402.1"/>
    </source>
</evidence>
<evidence type="ECO:0000256" key="8">
    <source>
        <dbReference type="SAM" id="SignalP"/>
    </source>
</evidence>
<comment type="similarity">
    <text evidence="1 7">Belongs to the glycosyl hydrolase 43 family.</text>
</comment>
<dbReference type="RefSeq" id="WP_147033181.1">
    <property type="nucleotide sequence ID" value="NZ_CP042436.1"/>
</dbReference>
<keyword evidence="4 7" id="KW-0326">Glycosidase</keyword>
<keyword evidence="2 8" id="KW-0732">Signal</keyword>
<organism evidence="9 10">
    <name type="scientific">Mucilaginibacter ginsenosidivorans</name>
    <dbReference type="NCBI Taxonomy" id="398053"/>
    <lineage>
        <taxon>Bacteria</taxon>
        <taxon>Pseudomonadati</taxon>
        <taxon>Bacteroidota</taxon>
        <taxon>Sphingobacteriia</taxon>
        <taxon>Sphingobacteriales</taxon>
        <taxon>Sphingobacteriaceae</taxon>
        <taxon>Mucilaginibacter</taxon>
    </lineage>
</organism>
<evidence type="ECO:0000256" key="3">
    <source>
        <dbReference type="ARBA" id="ARBA00022801"/>
    </source>
</evidence>
<feature type="active site" description="Proton donor" evidence="5">
    <location>
        <position position="218"/>
    </location>
</feature>
<evidence type="ECO:0000313" key="10">
    <source>
        <dbReference type="Proteomes" id="UP000321479"/>
    </source>
</evidence>
<dbReference type="Gene3D" id="2.115.10.20">
    <property type="entry name" value="Glycosyl hydrolase domain, family 43"/>
    <property type="match status" value="1"/>
</dbReference>
<evidence type="ECO:0000256" key="1">
    <source>
        <dbReference type="ARBA" id="ARBA00009865"/>
    </source>
</evidence>
<evidence type="ECO:0000256" key="6">
    <source>
        <dbReference type="PIRSR" id="PIRSR606710-2"/>
    </source>
</evidence>
<keyword evidence="3 7" id="KW-0378">Hydrolase</keyword>
<protein>
    <submittedName>
        <fullName evidence="9">Family 43 glycosylhydrolase</fullName>
    </submittedName>
</protein>
<feature type="signal peptide" evidence="8">
    <location>
        <begin position="1"/>
        <end position="21"/>
    </location>
</feature>
<dbReference type="InterPro" id="IPR016828">
    <property type="entry name" value="Alpha-L-arabinofuranosidase"/>
</dbReference>
<accession>A0A5B8UZF3</accession>
<dbReference type="InterPro" id="IPR023296">
    <property type="entry name" value="Glyco_hydro_beta-prop_sf"/>
</dbReference>
<dbReference type="Pfam" id="PF04616">
    <property type="entry name" value="Glyco_hydro_43"/>
    <property type="match status" value="1"/>
</dbReference>
<dbReference type="KEGG" id="mgin:FRZ54_18065"/>
<dbReference type="CDD" id="cd18820">
    <property type="entry name" value="GH43_LbAraf43-like"/>
    <property type="match status" value="1"/>
</dbReference>
<dbReference type="PANTHER" id="PTHR43817">
    <property type="entry name" value="GLYCOSYL HYDROLASE"/>
    <property type="match status" value="1"/>
</dbReference>
<reference evidence="9 10" key="1">
    <citation type="journal article" date="2017" name="Curr. Microbiol.">
        <title>Mucilaginibacter ginsenosidivorans sp. nov., Isolated from Soil of Ginseng Field.</title>
        <authorList>
            <person name="Kim M.M."/>
            <person name="Siddiqi M.Z."/>
            <person name="Im W.T."/>
        </authorList>
    </citation>
    <scope>NUCLEOTIDE SEQUENCE [LARGE SCALE GENOMIC DNA]</scope>
    <source>
        <strain evidence="9 10">Gsoil 3017</strain>
    </source>
</reference>
<proteinExistence type="inferred from homology"/>
<dbReference type="EMBL" id="CP042436">
    <property type="protein sequence ID" value="QEC64402.1"/>
    <property type="molecule type" value="Genomic_DNA"/>
</dbReference>
<dbReference type="OrthoDB" id="177947at2"/>
<keyword evidence="10" id="KW-1185">Reference proteome</keyword>
<dbReference type="PANTHER" id="PTHR43817:SF1">
    <property type="entry name" value="HYDROLASE, FAMILY 43, PUTATIVE (AFU_ORTHOLOGUE AFUA_3G01660)-RELATED"/>
    <property type="match status" value="1"/>
</dbReference>
<name>A0A5B8UZF3_9SPHI</name>
<dbReference type="AlphaFoldDB" id="A0A5B8UZF3"/>
<gene>
    <name evidence="9" type="ORF">FRZ54_18065</name>
</gene>
<dbReference type="GO" id="GO:0005975">
    <property type="term" value="P:carbohydrate metabolic process"/>
    <property type="evidence" value="ECO:0007669"/>
    <property type="project" value="InterPro"/>
</dbReference>
<evidence type="ECO:0000256" key="5">
    <source>
        <dbReference type="PIRSR" id="PIRSR606710-1"/>
    </source>
</evidence>
<feature type="site" description="Important for catalytic activity, responsible for pKa modulation of the active site Glu and correct orientation of both the proton donor and substrate" evidence="6">
    <location>
        <position position="147"/>
    </location>
</feature>
<dbReference type="InterPro" id="IPR006710">
    <property type="entry name" value="Glyco_hydro_43"/>
</dbReference>
<evidence type="ECO:0000256" key="2">
    <source>
        <dbReference type="ARBA" id="ARBA00022729"/>
    </source>
</evidence>
<dbReference type="SUPFAM" id="SSF75005">
    <property type="entry name" value="Arabinanase/levansucrase/invertase"/>
    <property type="match status" value="1"/>
</dbReference>
<dbReference type="GO" id="GO:0004553">
    <property type="term" value="F:hydrolase activity, hydrolyzing O-glycosyl compounds"/>
    <property type="evidence" value="ECO:0007669"/>
    <property type="project" value="InterPro"/>
</dbReference>
<evidence type="ECO:0000256" key="7">
    <source>
        <dbReference type="RuleBase" id="RU361187"/>
    </source>
</evidence>
<feature type="active site" description="Proton acceptor" evidence="5">
    <location>
        <position position="36"/>
    </location>
</feature>
<dbReference type="Proteomes" id="UP000321479">
    <property type="component" value="Chromosome"/>
</dbReference>
<feature type="chain" id="PRO_5022893559" evidence="8">
    <location>
        <begin position="22"/>
        <end position="347"/>
    </location>
</feature>
<evidence type="ECO:0000256" key="4">
    <source>
        <dbReference type="ARBA" id="ARBA00023295"/>
    </source>
</evidence>